<gene>
    <name evidence="2" type="primary">33</name>
    <name evidence="2" type="ORF">SEA_KADY_33</name>
</gene>
<evidence type="ECO:0000313" key="3">
    <source>
        <dbReference type="Proteomes" id="UP000225079"/>
    </source>
</evidence>
<reference evidence="2 3" key="1">
    <citation type="submission" date="2017-06" db="EMBL/GenBank/DDBJ databases">
        <authorList>
            <person name="Cunmulaj J."/>
            <person name="Gorkiewicz E."/>
            <person name="Jones C."/>
            <person name="Maxwell D."/>
            <person name="Patel P."/>
            <person name="Reardon M."/>
            <person name="Sherwood J."/>
            <person name="Torres V."/>
            <person name="Yacco K."/>
            <person name="Conant S.B."/>
            <person name="Kagey J.D."/>
            <person name="Thomson J.S."/>
            <person name="Stoner T.H."/>
            <person name="Garlena R.A."/>
            <person name="Russell D.A."/>
            <person name="Pope W.H."/>
            <person name="Jacobs-Sera D."/>
            <person name="Hatfull G.F."/>
        </authorList>
    </citation>
    <scope>NUCLEOTIDE SEQUENCE [LARGE SCALE GENOMIC DNA]</scope>
</reference>
<dbReference type="Pfam" id="PF10874">
    <property type="entry name" value="DUF2746"/>
    <property type="match status" value="1"/>
</dbReference>
<name>A0A221J6X8_BPMB2</name>
<sequence>MDSSQRDARRKAPGFMTPGFDPTDWVDLVAYAILTIPATIGAVAAWRSHQKVKQTHYEITNDHDSNIRHDIDDLAEAVREGFREIRKDIGGLREELRTERIERIEGDRLRVVRDCL</sequence>
<keyword evidence="1" id="KW-0812">Transmembrane</keyword>
<accession>A0A221J6X8</accession>
<feature type="transmembrane region" description="Helical" evidence="1">
    <location>
        <begin position="28"/>
        <end position="46"/>
    </location>
</feature>
<dbReference type="InterPro" id="IPR022704">
    <property type="entry name" value="DUF2746"/>
</dbReference>
<organism evidence="2 3">
    <name type="scientific">Mycobacterium phage KADY</name>
    <dbReference type="NCBI Taxonomy" id="2015846"/>
    <lineage>
        <taxon>Viruses</taxon>
        <taxon>Duplodnaviria</taxon>
        <taxon>Heunggongvirae</taxon>
        <taxon>Uroviricota</taxon>
        <taxon>Caudoviricetes</taxon>
        <taxon>Microwolfvirus</taxon>
        <taxon>Mycobacterium phage Bxz2</taxon>
    </lineage>
</organism>
<keyword evidence="1" id="KW-1133">Transmembrane helix</keyword>
<protein>
    <submittedName>
        <fullName evidence="2">Minor tail protein</fullName>
    </submittedName>
</protein>
<keyword evidence="1" id="KW-0472">Membrane</keyword>
<dbReference type="EMBL" id="MF185729">
    <property type="protein sequence ID" value="ASM62450.1"/>
    <property type="molecule type" value="Genomic_DNA"/>
</dbReference>
<evidence type="ECO:0000256" key="1">
    <source>
        <dbReference type="SAM" id="Phobius"/>
    </source>
</evidence>
<dbReference type="Proteomes" id="UP000225079">
    <property type="component" value="Segment"/>
</dbReference>
<evidence type="ECO:0000313" key="2">
    <source>
        <dbReference type="EMBL" id="ASM62450.1"/>
    </source>
</evidence>
<proteinExistence type="predicted"/>